<reference evidence="3 4" key="1">
    <citation type="journal article" date="2016" name="Environ. Microbiol.">
        <title>New Methyloceanibacter diversity from North Sea sediments includes methanotroph containing solely the soluble methane monooxygenase.</title>
        <authorList>
            <person name="Vekeman B."/>
            <person name="Kerckhof F.M."/>
            <person name="Cremers G."/>
            <person name="de Vos P."/>
            <person name="Vandamme P."/>
            <person name="Boon N."/>
            <person name="Op den Camp H.J."/>
            <person name="Heylen K."/>
        </authorList>
    </citation>
    <scope>NUCLEOTIDE SEQUENCE [LARGE SCALE GENOMIC DNA]</scope>
    <source>
        <strain evidence="3 4">R-67175</strain>
    </source>
</reference>
<evidence type="ECO:0000256" key="1">
    <source>
        <dbReference type="SAM" id="MobiDB-lite"/>
    </source>
</evidence>
<evidence type="ECO:0000256" key="2">
    <source>
        <dbReference type="SAM" id="SignalP"/>
    </source>
</evidence>
<keyword evidence="2" id="KW-0732">Signal</keyword>
<dbReference type="RefSeq" id="WP_069440612.1">
    <property type="nucleotide sequence ID" value="NZ_LPWF01000004.1"/>
</dbReference>
<keyword evidence="4" id="KW-1185">Reference proteome</keyword>
<dbReference type="OrthoDB" id="8480861at2"/>
<protein>
    <submittedName>
        <fullName evidence="3">Uncharacterized protein</fullName>
    </submittedName>
</protein>
<comment type="caution">
    <text evidence="3">The sequence shown here is derived from an EMBL/GenBank/DDBJ whole genome shotgun (WGS) entry which is preliminary data.</text>
</comment>
<dbReference type="Proteomes" id="UP000094472">
    <property type="component" value="Unassembled WGS sequence"/>
</dbReference>
<feature type="compositionally biased region" description="Polar residues" evidence="1">
    <location>
        <begin position="150"/>
        <end position="159"/>
    </location>
</feature>
<sequence>MFTVRLRPVFAFILLCFAAQPALAVPAPMSDTELMEKSDLVTLVRVLSVTCTSITKDEKTGQDLPGYLAKLEIVEVKKGDMKPGEVVLVTWRALPEGIIGGWSVAYYPGEEVWTHLTKRSGGVTYATTWWNAKGTPIKEPETTDLPPGIGQTSAMRGKP</sequence>
<feature type="region of interest" description="Disordered" evidence="1">
    <location>
        <begin position="136"/>
        <end position="159"/>
    </location>
</feature>
<organism evidence="3 4">
    <name type="scientific">Methyloceanibacter superfactus</name>
    <dbReference type="NCBI Taxonomy" id="1774969"/>
    <lineage>
        <taxon>Bacteria</taxon>
        <taxon>Pseudomonadati</taxon>
        <taxon>Pseudomonadota</taxon>
        <taxon>Alphaproteobacteria</taxon>
        <taxon>Hyphomicrobiales</taxon>
        <taxon>Hyphomicrobiaceae</taxon>
        <taxon>Methyloceanibacter</taxon>
    </lineage>
</organism>
<feature type="chain" id="PRO_5009139050" evidence="2">
    <location>
        <begin position="25"/>
        <end position="159"/>
    </location>
</feature>
<evidence type="ECO:0000313" key="4">
    <source>
        <dbReference type="Proteomes" id="UP000094472"/>
    </source>
</evidence>
<proteinExistence type="predicted"/>
<dbReference type="EMBL" id="LPWF01000004">
    <property type="protein sequence ID" value="ODS01738.1"/>
    <property type="molecule type" value="Genomic_DNA"/>
</dbReference>
<feature type="signal peptide" evidence="2">
    <location>
        <begin position="1"/>
        <end position="24"/>
    </location>
</feature>
<accession>A0A1E3W7D8</accession>
<name>A0A1E3W7D8_9HYPH</name>
<dbReference type="AlphaFoldDB" id="A0A1E3W7D8"/>
<evidence type="ECO:0000313" key="3">
    <source>
        <dbReference type="EMBL" id="ODS01738.1"/>
    </source>
</evidence>
<gene>
    <name evidence="3" type="ORF">AUC69_05720</name>
</gene>